<proteinExistence type="inferred from homology"/>
<name>A0A7C4YG20_UNCW3</name>
<dbReference type="InterPro" id="IPR013035">
    <property type="entry name" value="PEP_carboxykinase_C"/>
</dbReference>
<evidence type="ECO:0000256" key="2">
    <source>
        <dbReference type="ARBA" id="ARBA00006052"/>
    </source>
</evidence>
<comment type="caution">
    <text evidence="10">The sequence shown here is derived from an EMBL/GenBank/DDBJ whole genome shotgun (WGS) entry which is preliminary data.</text>
</comment>
<gene>
    <name evidence="10" type="ORF">ENV67_05425</name>
</gene>
<accession>A0A7C4YG20</accession>
<comment type="catalytic activity">
    <reaction evidence="9">
        <text>oxaloacetate + ATP = phosphoenolpyruvate + ADP + CO2</text>
        <dbReference type="Rhea" id="RHEA:18617"/>
        <dbReference type="ChEBI" id="CHEBI:16452"/>
        <dbReference type="ChEBI" id="CHEBI:16526"/>
        <dbReference type="ChEBI" id="CHEBI:30616"/>
        <dbReference type="ChEBI" id="CHEBI:58702"/>
        <dbReference type="ChEBI" id="CHEBI:456216"/>
        <dbReference type="EC" id="4.1.1.49"/>
    </reaction>
</comment>
<evidence type="ECO:0000256" key="3">
    <source>
        <dbReference type="ARBA" id="ARBA00012363"/>
    </source>
</evidence>
<dbReference type="Gene3D" id="3.90.228.20">
    <property type="match status" value="2"/>
</dbReference>
<dbReference type="Gene3D" id="3.40.449.10">
    <property type="entry name" value="Phosphoenolpyruvate Carboxykinase, domain 1"/>
    <property type="match status" value="1"/>
</dbReference>
<evidence type="ECO:0000256" key="4">
    <source>
        <dbReference type="ARBA" id="ARBA00022432"/>
    </source>
</evidence>
<dbReference type="InterPro" id="IPR008210">
    <property type="entry name" value="PEP_carboxykinase_N"/>
</dbReference>
<protein>
    <recommendedName>
        <fullName evidence="3">phosphoenolpyruvate carboxykinase (ATP)</fullName>
        <ecNumber evidence="3">4.1.1.49</ecNumber>
    </recommendedName>
</protein>
<dbReference type="GO" id="GO:0004612">
    <property type="term" value="F:phosphoenolpyruvate carboxykinase (ATP) activity"/>
    <property type="evidence" value="ECO:0007669"/>
    <property type="project" value="UniProtKB-EC"/>
</dbReference>
<dbReference type="InterPro" id="IPR001272">
    <property type="entry name" value="PEP_carboxykinase_ATP"/>
</dbReference>
<evidence type="ECO:0000313" key="10">
    <source>
        <dbReference type="EMBL" id="HGW91965.1"/>
    </source>
</evidence>
<dbReference type="GO" id="GO:0016301">
    <property type="term" value="F:kinase activity"/>
    <property type="evidence" value="ECO:0007669"/>
    <property type="project" value="UniProtKB-KW"/>
</dbReference>
<keyword evidence="6" id="KW-0210">Decarboxylase</keyword>
<keyword evidence="10" id="KW-0418">Kinase</keyword>
<dbReference type="UniPathway" id="UPA00138"/>
<evidence type="ECO:0000256" key="8">
    <source>
        <dbReference type="ARBA" id="ARBA00023239"/>
    </source>
</evidence>
<sequence length="594" mass="67903">MKRDLPQKNLKPYNVKYIVDPTQEELKELALKYTPCMMRTKYGNLNKISRCKARKAKLTYIIGPESDADKWSSKMISPEKAEELIERQRRYIEDKGTLIVINGYEGIDREFAVPVQWMYTPEGANIAGMQQVLAFPREMVEDKDELKKPFIPKMRLVMTPGLLLDDMPGKIAIIVDIENYTTYAMGSDYFGESKKGMLRMLNEWVYQRGGLVLHAGAKVVQIEGKRVTVGIMGLSGTGKTTTTFSKQGELAQPLQDDMVCFWRNGKFSITENGCFAKTFGLKLETEPIIYKGTISKDAWVENVFVNEDGTYDFSKEILTPDEVKRYKEIFIETGNNPENIDKYIRGEVKAEDVINEYKIPQDGWDFVVWTQNGRSIIPMSAIEGAADLREIPQVKYLGILNRDEGPDAATPGIVLFSSPEQAAGYFMLGETSKTSATGKERGKTRSPFTQDFFPRALGLQAERFAELAKDIPDLKNWMMNTGYIGGDELDEKKGKALKVKIKHSSAMLEFMFRNKIVWKKDPDFGYLIVDTKAKGNEELLKLVPPEILEPIIFYEKTGRLNEYKEWVKRIKEERRAFLKKYNVSEYVIKKTLNE</sequence>
<evidence type="ECO:0000256" key="7">
    <source>
        <dbReference type="ARBA" id="ARBA00022840"/>
    </source>
</evidence>
<keyword evidence="8" id="KW-0456">Lyase</keyword>
<evidence type="ECO:0000256" key="9">
    <source>
        <dbReference type="ARBA" id="ARBA00047371"/>
    </source>
</evidence>
<dbReference type="EMBL" id="DTHG01000068">
    <property type="protein sequence ID" value="HGW91965.1"/>
    <property type="molecule type" value="Genomic_DNA"/>
</dbReference>
<keyword evidence="7" id="KW-0067">ATP-binding</keyword>
<dbReference type="SUPFAM" id="SSF68923">
    <property type="entry name" value="PEP carboxykinase N-terminal domain"/>
    <property type="match status" value="1"/>
</dbReference>
<keyword evidence="5" id="KW-0547">Nucleotide-binding</keyword>
<dbReference type="EC" id="4.1.1.49" evidence="3"/>
<dbReference type="GO" id="GO:0005829">
    <property type="term" value="C:cytosol"/>
    <property type="evidence" value="ECO:0007669"/>
    <property type="project" value="TreeGrafter"/>
</dbReference>
<dbReference type="PANTHER" id="PTHR30031:SF0">
    <property type="entry name" value="PHOSPHOENOLPYRUVATE CARBOXYKINASE (ATP)"/>
    <property type="match status" value="1"/>
</dbReference>
<dbReference type="SUPFAM" id="SSF53795">
    <property type="entry name" value="PEP carboxykinase-like"/>
    <property type="match status" value="1"/>
</dbReference>
<evidence type="ECO:0000256" key="5">
    <source>
        <dbReference type="ARBA" id="ARBA00022741"/>
    </source>
</evidence>
<evidence type="ECO:0000256" key="1">
    <source>
        <dbReference type="ARBA" id="ARBA00004742"/>
    </source>
</evidence>
<reference evidence="10" key="1">
    <citation type="journal article" date="2020" name="mSystems">
        <title>Genome- and Community-Level Interaction Insights into Carbon Utilization and Element Cycling Functions of Hydrothermarchaeota in Hydrothermal Sediment.</title>
        <authorList>
            <person name="Zhou Z."/>
            <person name="Liu Y."/>
            <person name="Xu W."/>
            <person name="Pan J."/>
            <person name="Luo Z.H."/>
            <person name="Li M."/>
        </authorList>
    </citation>
    <scope>NUCLEOTIDE SEQUENCE [LARGE SCALE GENOMIC DNA]</scope>
    <source>
        <strain evidence="10">SpSt-780</strain>
    </source>
</reference>
<dbReference type="AlphaFoldDB" id="A0A7C4YG20"/>
<keyword evidence="10" id="KW-0670">Pyruvate</keyword>
<comment type="pathway">
    <text evidence="1">Carbohydrate biosynthesis; gluconeogenesis.</text>
</comment>
<dbReference type="PANTHER" id="PTHR30031">
    <property type="entry name" value="PHOSPHOENOLPYRUVATE CARBOXYKINASE ATP"/>
    <property type="match status" value="1"/>
</dbReference>
<keyword evidence="4" id="KW-0312">Gluconeogenesis</keyword>
<organism evidence="10">
    <name type="scientific">candidate division WOR-3 bacterium</name>
    <dbReference type="NCBI Taxonomy" id="2052148"/>
    <lineage>
        <taxon>Bacteria</taxon>
        <taxon>Bacteria division WOR-3</taxon>
    </lineage>
</organism>
<comment type="similarity">
    <text evidence="2">Belongs to the phosphoenolpyruvate carboxykinase (ATP) family.</text>
</comment>
<evidence type="ECO:0000256" key="6">
    <source>
        <dbReference type="ARBA" id="ARBA00022793"/>
    </source>
</evidence>
<dbReference type="Pfam" id="PF01293">
    <property type="entry name" value="PEPCK_ATP"/>
    <property type="match status" value="2"/>
</dbReference>
<dbReference type="GO" id="GO:0005524">
    <property type="term" value="F:ATP binding"/>
    <property type="evidence" value="ECO:0007669"/>
    <property type="project" value="UniProtKB-KW"/>
</dbReference>
<dbReference type="GO" id="GO:0006094">
    <property type="term" value="P:gluconeogenesis"/>
    <property type="evidence" value="ECO:0007669"/>
    <property type="project" value="UniProtKB-UniPathway"/>
</dbReference>
<keyword evidence="10" id="KW-0808">Transferase</keyword>